<reference evidence="4" key="1">
    <citation type="journal article" date="2019" name="Int. J. Syst. Evol. Microbiol.">
        <title>The Global Catalogue of Microorganisms (GCM) 10K type strain sequencing project: providing services to taxonomists for standard genome sequencing and annotation.</title>
        <authorList>
            <consortium name="The Broad Institute Genomics Platform"/>
            <consortium name="The Broad Institute Genome Sequencing Center for Infectious Disease"/>
            <person name="Wu L."/>
            <person name="Ma J."/>
        </authorList>
    </citation>
    <scope>NUCLEOTIDE SEQUENCE [LARGE SCALE GENOMIC DNA]</scope>
    <source>
        <strain evidence="4">2902at01</strain>
    </source>
</reference>
<evidence type="ECO:0000256" key="1">
    <source>
        <dbReference type="SAM" id="MobiDB-lite"/>
    </source>
</evidence>
<evidence type="ECO:0000313" key="4">
    <source>
        <dbReference type="Proteomes" id="UP001595868"/>
    </source>
</evidence>
<name>A0ABV8KQV2_9ACTN</name>
<dbReference type="InterPro" id="IPR036515">
    <property type="entry name" value="Transposase_17_sf"/>
</dbReference>
<accession>A0ABV8KQV2</accession>
<dbReference type="SUPFAM" id="SSF143422">
    <property type="entry name" value="Transposase IS200-like"/>
    <property type="match status" value="1"/>
</dbReference>
<gene>
    <name evidence="3" type="ORF">ACFOX0_20875</name>
</gene>
<dbReference type="Pfam" id="PF01797">
    <property type="entry name" value="Y1_Tnp"/>
    <property type="match status" value="1"/>
</dbReference>
<dbReference type="Gene3D" id="3.30.70.1290">
    <property type="entry name" value="Transposase IS200-like"/>
    <property type="match status" value="1"/>
</dbReference>
<evidence type="ECO:0000259" key="2">
    <source>
        <dbReference type="Pfam" id="PF01797"/>
    </source>
</evidence>
<proteinExistence type="predicted"/>
<dbReference type="InterPro" id="IPR002686">
    <property type="entry name" value="Transposase_17"/>
</dbReference>
<protein>
    <submittedName>
        <fullName evidence="3">Transposase</fullName>
    </submittedName>
</protein>
<keyword evidence="4" id="KW-1185">Reference proteome</keyword>
<dbReference type="Proteomes" id="UP001595868">
    <property type="component" value="Unassembled WGS sequence"/>
</dbReference>
<dbReference type="RefSeq" id="WP_377548736.1">
    <property type="nucleotide sequence ID" value="NZ_JBHSBN010000015.1"/>
</dbReference>
<feature type="domain" description="Transposase IS200-like" evidence="2">
    <location>
        <begin position="11"/>
        <end position="63"/>
    </location>
</feature>
<organism evidence="3 4">
    <name type="scientific">Micromonospora zhanjiangensis</name>
    <dbReference type="NCBI Taxonomy" id="1522057"/>
    <lineage>
        <taxon>Bacteria</taxon>
        <taxon>Bacillati</taxon>
        <taxon>Actinomycetota</taxon>
        <taxon>Actinomycetes</taxon>
        <taxon>Micromonosporales</taxon>
        <taxon>Micromonosporaceae</taxon>
        <taxon>Micromonospora</taxon>
    </lineage>
</organism>
<evidence type="ECO:0000313" key="3">
    <source>
        <dbReference type="EMBL" id="MFC4108373.1"/>
    </source>
</evidence>
<dbReference type="EMBL" id="JBHSBN010000015">
    <property type="protein sequence ID" value="MFC4108373.1"/>
    <property type="molecule type" value="Genomic_DNA"/>
</dbReference>
<feature type="region of interest" description="Disordered" evidence="1">
    <location>
        <begin position="48"/>
        <end position="117"/>
    </location>
</feature>
<sequence>MQIPTAAVRVDFGAQLREFNGEDDHVHLLVHYPPSVALSRLVNSLKGVSVRRPPQEHHAHPHRPCGATTCGHRRTSPDRAPAHPSPSPAKTSRTRNVPDRDGVPPGRKRPGSRLNYC</sequence>
<comment type="caution">
    <text evidence="3">The sequence shown here is derived from an EMBL/GenBank/DDBJ whole genome shotgun (WGS) entry which is preliminary data.</text>
</comment>